<protein>
    <submittedName>
        <fullName evidence="2">Uncharacterized protein</fullName>
    </submittedName>
</protein>
<dbReference type="STRING" id="1079994.SAMN04488565_2726"/>
<dbReference type="Proteomes" id="UP000182690">
    <property type="component" value="Unassembled WGS sequence"/>
</dbReference>
<accession>A0A1H1BC67</accession>
<evidence type="ECO:0000256" key="1">
    <source>
        <dbReference type="SAM" id="MobiDB-lite"/>
    </source>
</evidence>
<evidence type="ECO:0000313" key="2">
    <source>
        <dbReference type="EMBL" id="SDQ49535.1"/>
    </source>
</evidence>
<proteinExistence type="predicted"/>
<gene>
    <name evidence="2" type="ORF">SAMN04488565_2726</name>
</gene>
<feature type="region of interest" description="Disordered" evidence="1">
    <location>
        <begin position="1"/>
        <end position="24"/>
    </location>
</feature>
<reference evidence="2 3" key="1">
    <citation type="submission" date="2016-10" db="EMBL/GenBank/DDBJ databases">
        <authorList>
            <person name="de Groot N.N."/>
        </authorList>
    </citation>
    <scope>NUCLEOTIDE SEQUENCE [LARGE SCALE GENOMIC DNA]</scope>
    <source>
        <strain evidence="2 3">DSM 22788</strain>
    </source>
</reference>
<evidence type="ECO:0000313" key="3">
    <source>
        <dbReference type="Proteomes" id="UP000182690"/>
    </source>
</evidence>
<dbReference type="RefSeq" id="WP_010156326.1">
    <property type="nucleotide sequence ID" value="NZ_FNKB01000002.1"/>
</dbReference>
<organism evidence="2 3">
    <name type="scientific">Leucobacter chromiiresistens</name>
    <dbReference type="NCBI Taxonomy" id="1079994"/>
    <lineage>
        <taxon>Bacteria</taxon>
        <taxon>Bacillati</taxon>
        <taxon>Actinomycetota</taxon>
        <taxon>Actinomycetes</taxon>
        <taxon>Micrococcales</taxon>
        <taxon>Microbacteriaceae</taxon>
        <taxon>Leucobacter</taxon>
    </lineage>
</organism>
<sequence>MTKRKEKAPNELQLAEAKKSDTINHQEEVGTMSTIISPDVAADNFAVIHVAGSTVAPDTVGGNHVVLEFDGAGERLVGLTEACALAAALQAVAVHVMEQQEVTC</sequence>
<dbReference type="EMBL" id="FNKB01000002">
    <property type="protein sequence ID" value="SDQ49535.1"/>
    <property type="molecule type" value="Genomic_DNA"/>
</dbReference>
<dbReference type="AlphaFoldDB" id="A0A1H1BC67"/>
<name>A0A1H1BC67_9MICO</name>